<accession>A0A0D8J7P5</accession>
<dbReference type="RefSeq" id="WP_045031356.1">
    <property type="nucleotide sequence ID" value="NZ_JRHC01000004.1"/>
</dbReference>
<dbReference type="STRING" id="1544798.LH29_15955"/>
<feature type="transmembrane region" description="Helical" evidence="9">
    <location>
        <begin position="124"/>
        <end position="142"/>
    </location>
</feature>
<dbReference type="OrthoDB" id="9798188at2"/>
<feature type="domain" description="CNNM transmembrane" evidence="11">
    <location>
        <begin position="1"/>
        <end position="197"/>
    </location>
</feature>
<dbReference type="SUPFAM" id="SSF56176">
    <property type="entry name" value="FAD-binding/transporter-associated domain-like"/>
    <property type="match status" value="1"/>
</dbReference>
<evidence type="ECO:0000256" key="2">
    <source>
        <dbReference type="ARBA" id="ARBA00022692"/>
    </source>
</evidence>
<dbReference type="InterPro" id="IPR016169">
    <property type="entry name" value="FAD-bd_PCMH_sub2"/>
</dbReference>
<comment type="caution">
    <text evidence="12">The sequence shown here is derived from an EMBL/GenBank/DDBJ whole genome shotgun (WGS) entry which is preliminary data.</text>
</comment>
<dbReference type="CDD" id="cd04590">
    <property type="entry name" value="CBS_pair_CorC_HlyC_assoc"/>
    <property type="match status" value="1"/>
</dbReference>
<dbReference type="Pfam" id="PF03471">
    <property type="entry name" value="CorC_HlyC"/>
    <property type="match status" value="1"/>
</dbReference>
<dbReference type="Proteomes" id="UP000032544">
    <property type="component" value="Unassembled WGS sequence"/>
</dbReference>
<dbReference type="GO" id="GO:0005886">
    <property type="term" value="C:plasma membrane"/>
    <property type="evidence" value="ECO:0007669"/>
    <property type="project" value="TreeGrafter"/>
</dbReference>
<dbReference type="Gene3D" id="3.10.580.10">
    <property type="entry name" value="CBS-domain"/>
    <property type="match status" value="1"/>
</dbReference>
<dbReference type="InterPro" id="IPR002550">
    <property type="entry name" value="CNNM"/>
</dbReference>
<evidence type="ECO:0000259" key="10">
    <source>
        <dbReference type="PROSITE" id="PS51371"/>
    </source>
</evidence>
<feature type="domain" description="CBS" evidence="10">
    <location>
        <begin position="275"/>
        <end position="332"/>
    </location>
</feature>
<dbReference type="PANTHER" id="PTHR22777:SF17">
    <property type="entry name" value="UPF0053 PROTEIN SLL0260"/>
    <property type="match status" value="1"/>
</dbReference>
<dbReference type="InterPro" id="IPR046342">
    <property type="entry name" value="CBS_dom_sf"/>
</dbReference>
<dbReference type="SUPFAM" id="SSF54631">
    <property type="entry name" value="CBS-domain pair"/>
    <property type="match status" value="1"/>
</dbReference>
<dbReference type="Pfam" id="PF01595">
    <property type="entry name" value="CNNM"/>
    <property type="match status" value="1"/>
</dbReference>
<evidence type="ECO:0000256" key="3">
    <source>
        <dbReference type="ARBA" id="ARBA00022737"/>
    </source>
</evidence>
<keyword evidence="2 8" id="KW-0812">Transmembrane</keyword>
<evidence type="ECO:0000313" key="13">
    <source>
        <dbReference type="Proteomes" id="UP000032544"/>
    </source>
</evidence>
<dbReference type="Pfam" id="PF00571">
    <property type="entry name" value="CBS"/>
    <property type="match status" value="1"/>
</dbReference>
<dbReference type="GO" id="GO:0050660">
    <property type="term" value="F:flavin adenine dinucleotide binding"/>
    <property type="evidence" value="ECO:0007669"/>
    <property type="project" value="InterPro"/>
</dbReference>
<dbReference type="PROSITE" id="PS51371">
    <property type="entry name" value="CBS"/>
    <property type="match status" value="1"/>
</dbReference>
<dbReference type="InterPro" id="IPR044751">
    <property type="entry name" value="Ion_transp-like_CBS"/>
</dbReference>
<evidence type="ECO:0000256" key="4">
    <source>
        <dbReference type="ARBA" id="ARBA00022989"/>
    </source>
</evidence>
<dbReference type="PANTHER" id="PTHR22777">
    <property type="entry name" value="HEMOLYSIN-RELATED"/>
    <property type="match status" value="1"/>
</dbReference>
<dbReference type="SMART" id="SM01091">
    <property type="entry name" value="CorC_HlyC"/>
    <property type="match status" value="1"/>
</dbReference>
<proteinExistence type="predicted"/>
<evidence type="ECO:0000313" key="12">
    <source>
        <dbReference type="EMBL" id="KJF42902.1"/>
    </source>
</evidence>
<dbReference type="AlphaFoldDB" id="A0A0D8J7P5"/>
<evidence type="ECO:0000259" key="11">
    <source>
        <dbReference type="PROSITE" id="PS51846"/>
    </source>
</evidence>
<evidence type="ECO:0000256" key="6">
    <source>
        <dbReference type="ARBA" id="ARBA00023136"/>
    </source>
</evidence>
<evidence type="ECO:0000256" key="8">
    <source>
        <dbReference type="PROSITE-ProRule" id="PRU01193"/>
    </source>
</evidence>
<keyword evidence="3" id="KW-0677">Repeat</keyword>
<name>A0A0D8J7P5_9BACT</name>
<feature type="transmembrane region" description="Helical" evidence="9">
    <location>
        <begin position="56"/>
        <end position="79"/>
    </location>
</feature>
<reference evidence="12 13" key="1">
    <citation type="submission" date="2014-09" db="EMBL/GenBank/DDBJ databases">
        <title>Draft Genome Sequence of Draconibacterium sp. JN14CK-3.</title>
        <authorList>
            <person name="Dong C."/>
            <person name="Lai Q."/>
            <person name="Shao Z."/>
        </authorList>
    </citation>
    <scope>NUCLEOTIDE SEQUENCE [LARGE SCALE GENOMIC DNA]</scope>
    <source>
        <strain evidence="12 13">JN14CK-3</strain>
    </source>
</reference>
<evidence type="ECO:0000256" key="7">
    <source>
        <dbReference type="PROSITE-ProRule" id="PRU00703"/>
    </source>
</evidence>
<dbReference type="InterPro" id="IPR036318">
    <property type="entry name" value="FAD-bd_PCMH-like_sf"/>
</dbReference>
<keyword evidence="4 8" id="KW-1133">Transmembrane helix</keyword>
<keyword evidence="5 7" id="KW-0129">CBS domain</keyword>
<dbReference type="Gene3D" id="3.30.465.10">
    <property type="match status" value="1"/>
</dbReference>
<evidence type="ECO:0000256" key="1">
    <source>
        <dbReference type="ARBA" id="ARBA00004141"/>
    </source>
</evidence>
<protein>
    <submittedName>
        <fullName evidence="12">Hemolysin</fullName>
    </submittedName>
</protein>
<dbReference type="PATRIC" id="fig|1544798.3.peg.3358"/>
<comment type="subcellular location">
    <subcellularLocation>
        <location evidence="1">Membrane</location>
        <topology evidence="1">Multi-pass membrane protein</topology>
    </subcellularLocation>
</comment>
<feature type="transmembrane region" description="Helical" evidence="9">
    <location>
        <begin position="6"/>
        <end position="27"/>
    </location>
</feature>
<dbReference type="PROSITE" id="PS51846">
    <property type="entry name" value="CNNM"/>
    <property type="match status" value="1"/>
</dbReference>
<organism evidence="12 13">
    <name type="scientific">Draconibacterium sediminis</name>
    <dbReference type="NCBI Taxonomy" id="1544798"/>
    <lineage>
        <taxon>Bacteria</taxon>
        <taxon>Pseudomonadati</taxon>
        <taxon>Bacteroidota</taxon>
        <taxon>Bacteroidia</taxon>
        <taxon>Marinilabiliales</taxon>
        <taxon>Prolixibacteraceae</taxon>
        <taxon>Draconibacterium</taxon>
    </lineage>
</organism>
<dbReference type="InterPro" id="IPR005170">
    <property type="entry name" value="Transptr-assoc_dom"/>
</dbReference>
<gene>
    <name evidence="12" type="ORF">LH29_15955</name>
</gene>
<dbReference type="EMBL" id="JRHC01000004">
    <property type="protein sequence ID" value="KJF42902.1"/>
    <property type="molecule type" value="Genomic_DNA"/>
</dbReference>
<dbReference type="InterPro" id="IPR000644">
    <property type="entry name" value="CBS_dom"/>
</dbReference>
<keyword evidence="13" id="KW-1185">Reference proteome</keyword>
<evidence type="ECO:0000256" key="5">
    <source>
        <dbReference type="ARBA" id="ARBA00023122"/>
    </source>
</evidence>
<evidence type="ECO:0000256" key="9">
    <source>
        <dbReference type="SAM" id="Phobius"/>
    </source>
</evidence>
<keyword evidence="6 8" id="KW-0472">Membrane</keyword>
<feature type="transmembrane region" description="Helical" evidence="9">
    <location>
        <begin position="91"/>
        <end position="112"/>
    </location>
</feature>
<sequence>MNPYLLILITIILSAFFSGMEIAFVSANKLRLELDKQSDPFSSKLLRFLTHNGGQYIATMLVGNNIALVVYGIAFATVLEPVLLNSIQSESVVLLLQTIISTFVILLFAEFLPKTLFRIFPNSLLNVFALPLAFFYVIFFPVTRFSMGITNFLLRNVFKTEPGNEDKNKVFRRIDLDEFINENDRTSAEHKELVETEIKLFKNALDFSKIKLREVMIPRTEIAMMETGAAISDLRQKFVETGYSRILIYSESIDNIIGYVHSSMMFKNPQTIDPFIKNVLIVPETMPANKLLSTFIQEHRSIAIVVDEFGGTAGMVTSEDILEEIFGEIEDEHDVKGIIEKKIGDNEFIFSARAEIDMLNEKYFLELPENEEFETLAGFILYNYESIPKVNSVIKIEKFQFKILKATNTKIELVKLKLLND</sequence>